<comment type="caution">
    <text evidence="15">The sequence shown here is derived from an EMBL/GenBank/DDBJ whole genome shotgun (WGS) entry which is preliminary data.</text>
</comment>
<keyword evidence="10" id="KW-0325">Glycoprotein</keyword>
<keyword evidence="9" id="KW-0675">Receptor</keyword>
<evidence type="ECO:0000256" key="4">
    <source>
        <dbReference type="ARBA" id="ARBA00022692"/>
    </source>
</evidence>
<evidence type="ECO:0000256" key="8">
    <source>
        <dbReference type="ARBA" id="ARBA00023136"/>
    </source>
</evidence>
<reference evidence="15" key="1">
    <citation type="submission" date="2019-07" db="EMBL/GenBank/DDBJ databases">
        <authorList>
            <person name="Dittberner H."/>
        </authorList>
    </citation>
    <scope>NUCLEOTIDE SEQUENCE [LARGE SCALE GENOMIC DNA]</scope>
</reference>
<keyword evidence="4 13" id="KW-0812">Transmembrane</keyword>
<evidence type="ECO:0000256" key="3">
    <source>
        <dbReference type="ARBA" id="ARBA00022448"/>
    </source>
</evidence>
<dbReference type="Gene3D" id="1.10.287.70">
    <property type="match status" value="1"/>
</dbReference>
<dbReference type="PANTHER" id="PTHR18966">
    <property type="entry name" value="IONOTROPIC GLUTAMATE RECEPTOR"/>
    <property type="match status" value="1"/>
</dbReference>
<dbReference type="InterPro" id="IPR001320">
    <property type="entry name" value="Iontro_rcpt_C"/>
</dbReference>
<feature type="transmembrane region" description="Helical" evidence="13">
    <location>
        <begin position="410"/>
        <end position="427"/>
    </location>
</feature>
<organism evidence="15 16">
    <name type="scientific">Arabis nemorensis</name>
    <dbReference type="NCBI Taxonomy" id="586526"/>
    <lineage>
        <taxon>Eukaryota</taxon>
        <taxon>Viridiplantae</taxon>
        <taxon>Streptophyta</taxon>
        <taxon>Embryophyta</taxon>
        <taxon>Tracheophyta</taxon>
        <taxon>Spermatophyta</taxon>
        <taxon>Magnoliopsida</taxon>
        <taxon>eudicotyledons</taxon>
        <taxon>Gunneridae</taxon>
        <taxon>Pentapetalae</taxon>
        <taxon>rosids</taxon>
        <taxon>malvids</taxon>
        <taxon>Brassicales</taxon>
        <taxon>Brassicaceae</taxon>
        <taxon>Arabideae</taxon>
        <taxon>Arabis</taxon>
    </lineage>
</organism>
<evidence type="ECO:0000313" key="16">
    <source>
        <dbReference type="Proteomes" id="UP000489600"/>
    </source>
</evidence>
<evidence type="ECO:0000259" key="14">
    <source>
        <dbReference type="SMART" id="SM00079"/>
    </source>
</evidence>
<keyword evidence="16" id="KW-1185">Reference proteome</keyword>
<keyword evidence="6 13" id="KW-1133">Transmembrane helix</keyword>
<feature type="transmembrane region" description="Helical" evidence="13">
    <location>
        <begin position="447"/>
        <end position="466"/>
    </location>
</feature>
<dbReference type="AlphaFoldDB" id="A0A565CH37"/>
<dbReference type="GO" id="GO:0016020">
    <property type="term" value="C:membrane"/>
    <property type="evidence" value="ECO:0007669"/>
    <property type="project" value="UniProtKB-SubCell"/>
</dbReference>
<dbReference type="SUPFAM" id="SSF53850">
    <property type="entry name" value="Periplasmic binding protein-like II"/>
    <property type="match status" value="1"/>
</dbReference>
<dbReference type="Gene3D" id="3.40.50.2300">
    <property type="match status" value="2"/>
</dbReference>
<keyword evidence="7" id="KW-0406">Ion transport</keyword>
<evidence type="ECO:0000256" key="2">
    <source>
        <dbReference type="ARBA" id="ARBA00008685"/>
    </source>
</evidence>
<feature type="transmembrane region" description="Helical" evidence="13">
    <location>
        <begin position="518"/>
        <end position="539"/>
    </location>
</feature>
<dbReference type="SUPFAM" id="SSF53822">
    <property type="entry name" value="Periplasmic binding protein-like I"/>
    <property type="match status" value="1"/>
</dbReference>
<gene>
    <name evidence="15" type="ORF">ANE_LOCUS23399</name>
</gene>
<comment type="subcellular location">
    <subcellularLocation>
        <location evidence="1">Membrane</location>
        <topology evidence="1">Multi-pass membrane protein</topology>
    </subcellularLocation>
</comment>
<evidence type="ECO:0000256" key="10">
    <source>
        <dbReference type="ARBA" id="ARBA00023180"/>
    </source>
</evidence>
<dbReference type="InterPro" id="IPR028082">
    <property type="entry name" value="Peripla_BP_I"/>
</dbReference>
<keyword evidence="3" id="KW-0813">Transport</keyword>
<evidence type="ECO:0000256" key="13">
    <source>
        <dbReference type="SAM" id="Phobius"/>
    </source>
</evidence>
<evidence type="ECO:0000256" key="5">
    <source>
        <dbReference type="ARBA" id="ARBA00022729"/>
    </source>
</evidence>
<feature type="domain" description="Ionotropic glutamate receptor C-terminal" evidence="14">
    <location>
        <begin position="261"/>
        <end position="502"/>
    </location>
</feature>
<accession>A0A565CH37</accession>
<evidence type="ECO:0000256" key="12">
    <source>
        <dbReference type="ARBA" id="ARBA00023303"/>
    </source>
</evidence>
<evidence type="ECO:0000256" key="6">
    <source>
        <dbReference type="ARBA" id="ARBA00022989"/>
    </source>
</evidence>
<evidence type="ECO:0000256" key="7">
    <source>
        <dbReference type="ARBA" id="ARBA00023065"/>
    </source>
</evidence>
<keyword evidence="8 13" id="KW-0472">Membrane</keyword>
<name>A0A565CH37_9BRAS</name>
<comment type="similarity">
    <text evidence="2">Belongs to the glutamate-gated ion channel (TC 1.A.10.1) family.</text>
</comment>
<dbReference type="Pfam" id="PF01094">
    <property type="entry name" value="ANF_receptor"/>
    <property type="match status" value="1"/>
</dbReference>
<feature type="transmembrane region" description="Helical" evidence="13">
    <location>
        <begin position="350"/>
        <end position="368"/>
    </location>
</feature>
<dbReference type="InterPro" id="IPR015683">
    <property type="entry name" value="Ionotropic_Glu_rcpt"/>
</dbReference>
<keyword evidence="12" id="KW-0407">Ion channel</keyword>
<dbReference type="InterPro" id="IPR001828">
    <property type="entry name" value="ANF_lig-bd_rcpt"/>
</dbReference>
<dbReference type="FunFam" id="1.10.287.70:FF:000037">
    <property type="entry name" value="Glutamate receptor"/>
    <property type="match status" value="1"/>
</dbReference>
<dbReference type="SMART" id="SM00079">
    <property type="entry name" value="PBPe"/>
    <property type="match status" value="1"/>
</dbReference>
<keyword evidence="5" id="KW-0732">Signal</keyword>
<feature type="transmembrane region" description="Helical" evidence="13">
    <location>
        <begin position="380"/>
        <end position="398"/>
    </location>
</feature>
<dbReference type="Proteomes" id="UP000489600">
    <property type="component" value="Unassembled WGS sequence"/>
</dbReference>
<evidence type="ECO:0000313" key="15">
    <source>
        <dbReference type="EMBL" id="VVB12955.1"/>
    </source>
</evidence>
<proteinExistence type="inferred from homology"/>
<dbReference type="Pfam" id="PF00060">
    <property type="entry name" value="Lig_chan"/>
    <property type="match status" value="1"/>
</dbReference>
<dbReference type="Gene3D" id="3.40.190.10">
    <property type="entry name" value="Periplasmic binding protein-like II"/>
    <property type="match status" value="1"/>
</dbReference>
<keyword evidence="11" id="KW-1071">Ligand-gated ion channel</keyword>
<dbReference type="OrthoDB" id="5984008at2759"/>
<dbReference type="EMBL" id="CABITT030000008">
    <property type="protein sequence ID" value="VVB12955.1"/>
    <property type="molecule type" value="Genomic_DNA"/>
</dbReference>
<dbReference type="GO" id="GO:0015276">
    <property type="term" value="F:ligand-gated monoatomic ion channel activity"/>
    <property type="evidence" value="ECO:0007669"/>
    <property type="project" value="InterPro"/>
</dbReference>
<evidence type="ECO:0000256" key="1">
    <source>
        <dbReference type="ARBA" id="ARBA00004141"/>
    </source>
</evidence>
<sequence length="582" mass="65586">MVESSVSMALSDFYAINSHYTKRLSLSFRDSHGDPLVALSSGFANETALDLLQNVGVEAIIGGLGMMGRLGMMGEGFVWILTAKSINSFHENTDDFVKEAMEGVVGFKSYIPMSKELHDFTWRWIKSLPVEENVGLAEMTRLSISGVWAHDIACALARAAEVVASMSSVSSTLLEAITETSFKGLSGDFQLVDKKLLSNKFEIVNMVGSGERGVGFWNSNGSFSNRRHLSSTHNELDTIIWPGGSAQSPKWRNEREGKSKKLRVLVTSSNRFPRLMKYIRWLNGSDYDNLAYALYTQKDKYDAAVGDTTITPNRMKYADFTIPFTEMGLGIVAPKETSMWVFFRPLTPDLWITSAAFFALTGIIVWLIERSENTEFQGSWSQQIGVMLWYGFSTLVYAHRERLKHNLSRFVVTVWVFAVLILTTSYNATLTSIMTVQEIRLNSNKDYVGHLSGSLIASAVLTNSSLRMFQKGHELVSHVSREISILRTSERLNEMEKRWFNKQFPYATGDTADPKSLYMFRGLFMVTGVSFAFAITVLVRDKWKVLVNSDISRSSSQKLSFQIASMMPLARIWFKWLNITNK</sequence>
<protein>
    <recommendedName>
        <fullName evidence="14">Ionotropic glutamate receptor C-terminal domain-containing protein</fullName>
    </recommendedName>
</protein>
<evidence type="ECO:0000256" key="11">
    <source>
        <dbReference type="ARBA" id="ARBA00023286"/>
    </source>
</evidence>
<evidence type="ECO:0000256" key="9">
    <source>
        <dbReference type="ARBA" id="ARBA00023170"/>
    </source>
</evidence>